<reference evidence="2 3" key="1">
    <citation type="journal article" date="2018" name="IMA Fungus">
        <title>IMA Genome-F 10: Nine draft genome sequences of Claviceps purpurea s.lat., including C. arundinis, C. humidiphila, and C. cf. spartinae, pseudomolecules for the pitch canker pathogen Fusarium circinatum, draft genome of Davidsoniella eucalypti, Grosmannia galeiformis, Quambalaria eucalypti, and Teratosphaeria destructans.</title>
        <authorList>
            <person name="Wingfield B.D."/>
            <person name="Liu M."/>
            <person name="Nguyen H.D."/>
            <person name="Lane F.A."/>
            <person name="Morgan S.W."/>
            <person name="De Vos L."/>
            <person name="Wilken P.M."/>
            <person name="Duong T.A."/>
            <person name="Aylward J."/>
            <person name="Coetzee M.P."/>
            <person name="Dadej K."/>
            <person name="De Beer Z.W."/>
            <person name="Findlay W."/>
            <person name="Havenga M."/>
            <person name="Kolarik M."/>
            <person name="Menzies J.G."/>
            <person name="Naidoo K."/>
            <person name="Pochopski O."/>
            <person name="Shoukouhi P."/>
            <person name="Santana Q.C."/>
            <person name="Seifert K.A."/>
            <person name="Soal N."/>
            <person name="Steenkamp E.T."/>
            <person name="Tatham C.T."/>
            <person name="van der Nest M.A."/>
            <person name="Wingfield M.J."/>
        </authorList>
    </citation>
    <scope>NUCLEOTIDE SEQUENCE [LARGE SCALE GENOMIC DNA]</scope>
    <source>
        <strain evidence="2">CMW44962</strain>
    </source>
</reference>
<name>A0A9W7SSE4_9PEZI</name>
<feature type="signal peptide" evidence="1">
    <location>
        <begin position="1"/>
        <end position="18"/>
    </location>
</feature>
<feature type="chain" id="PRO_5040988799" description="Pheromone" evidence="1">
    <location>
        <begin position="19"/>
        <end position="46"/>
    </location>
</feature>
<reference evidence="2 3" key="2">
    <citation type="journal article" date="2021" name="Curr. Genet.">
        <title>Genetic response to nitrogen starvation in the aggressive Eucalyptus foliar pathogen Teratosphaeria destructans.</title>
        <authorList>
            <person name="Havenga M."/>
            <person name="Wingfield B.D."/>
            <person name="Wingfield M.J."/>
            <person name="Dreyer L.L."/>
            <person name="Roets F."/>
            <person name="Aylward J."/>
        </authorList>
    </citation>
    <scope>NUCLEOTIDE SEQUENCE [LARGE SCALE GENOMIC DNA]</scope>
    <source>
        <strain evidence="2">CMW44962</strain>
    </source>
</reference>
<evidence type="ECO:0000313" key="2">
    <source>
        <dbReference type="EMBL" id="KAH9827503.1"/>
    </source>
</evidence>
<protein>
    <recommendedName>
        <fullName evidence="4">Pheromone</fullName>
    </recommendedName>
</protein>
<accession>A0A9W7SSE4</accession>
<evidence type="ECO:0000313" key="3">
    <source>
        <dbReference type="Proteomes" id="UP001138500"/>
    </source>
</evidence>
<keyword evidence="1" id="KW-0732">Signal</keyword>
<keyword evidence="3" id="KW-1185">Reference proteome</keyword>
<evidence type="ECO:0000256" key="1">
    <source>
        <dbReference type="SAM" id="SignalP"/>
    </source>
</evidence>
<comment type="caution">
    <text evidence="2">The sequence shown here is derived from an EMBL/GenBank/DDBJ whole genome shotgun (WGS) entry which is preliminary data.</text>
</comment>
<gene>
    <name evidence="2" type="ORF">Tdes44962_MAKER09682</name>
</gene>
<organism evidence="2 3">
    <name type="scientific">Teratosphaeria destructans</name>
    <dbReference type="NCBI Taxonomy" id="418781"/>
    <lineage>
        <taxon>Eukaryota</taxon>
        <taxon>Fungi</taxon>
        <taxon>Dikarya</taxon>
        <taxon>Ascomycota</taxon>
        <taxon>Pezizomycotina</taxon>
        <taxon>Dothideomycetes</taxon>
        <taxon>Dothideomycetidae</taxon>
        <taxon>Mycosphaerellales</taxon>
        <taxon>Teratosphaeriaceae</taxon>
        <taxon>Teratosphaeria</taxon>
    </lineage>
</organism>
<sequence>MRASILAATASLCALVSALPEPVFSSGKALAERDGSCMSADEAQQV</sequence>
<proteinExistence type="predicted"/>
<dbReference type="Proteomes" id="UP001138500">
    <property type="component" value="Unassembled WGS sequence"/>
</dbReference>
<dbReference type="AlphaFoldDB" id="A0A9W7SSE4"/>
<dbReference type="EMBL" id="RIBY02001872">
    <property type="protein sequence ID" value="KAH9827503.1"/>
    <property type="molecule type" value="Genomic_DNA"/>
</dbReference>
<evidence type="ECO:0008006" key="4">
    <source>
        <dbReference type="Google" id="ProtNLM"/>
    </source>
</evidence>
<feature type="non-terminal residue" evidence="2">
    <location>
        <position position="46"/>
    </location>
</feature>